<dbReference type="RefSeq" id="WP_092662257.1">
    <property type="nucleotide sequence ID" value="NZ_FOCX01000018.1"/>
</dbReference>
<organism evidence="2 3">
    <name type="scientific">Halorientalis persicus</name>
    <dbReference type="NCBI Taxonomy" id="1367881"/>
    <lineage>
        <taxon>Archaea</taxon>
        <taxon>Methanobacteriati</taxon>
        <taxon>Methanobacteriota</taxon>
        <taxon>Stenosarchaea group</taxon>
        <taxon>Halobacteria</taxon>
        <taxon>Halobacteriales</taxon>
        <taxon>Haloarculaceae</taxon>
        <taxon>Halorientalis</taxon>
    </lineage>
</organism>
<sequence length="399" mass="45680">MYVVTQGPKPLIRAIEDRDNWDEKWSLFFDKWGDKEPPEYVGAIRAPPLAPGDVDERRLPRDFDRPRGIEIVRQPRALTDDRPSGASPELPPCVEAAERGEGEPREFDIAHGVWKHLIEQSHGPVIREPVIPSKESRKPQQPDIMHFSGHASPFRIYHERQDKRYGFGGMETEDDEDGDGENPREQFKITAAEVKPDLSNKENIAEQLKRYLDSGGLTELYLCLPLKYAEDGLHFLETRHDTLGDVGLLVYDGEEDEVQLARRPSDQDIEYPGLELSRNNHSVCQTGWGMAWLEKNQGLKPVWDQENLEGRYDGPDPTERDVSDLDWCDEALQAEEYDDPEEELTFVECTSCEAVAELDMSGRRCPECNRPLIRRITQMNVRKVGTDKYGNTVYTKVTE</sequence>
<proteinExistence type="predicted"/>
<dbReference type="Proteomes" id="UP000198775">
    <property type="component" value="Unassembled WGS sequence"/>
</dbReference>
<accession>A0A1H8S9C5</accession>
<reference evidence="3" key="1">
    <citation type="submission" date="2016-10" db="EMBL/GenBank/DDBJ databases">
        <authorList>
            <person name="Varghese N."/>
            <person name="Submissions S."/>
        </authorList>
    </citation>
    <scope>NUCLEOTIDE SEQUENCE [LARGE SCALE GENOMIC DNA]</scope>
    <source>
        <strain evidence="3">IBRC-M 10043</strain>
    </source>
</reference>
<evidence type="ECO:0000256" key="1">
    <source>
        <dbReference type="SAM" id="MobiDB-lite"/>
    </source>
</evidence>
<gene>
    <name evidence="2" type="ORF">SAMN05216388_101827</name>
</gene>
<dbReference type="OrthoDB" id="66733at2235"/>
<dbReference type="AlphaFoldDB" id="A0A1H8S9C5"/>
<protein>
    <submittedName>
        <fullName evidence="2">Uncharacterized protein</fullName>
    </submittedName>
</protein>
<name>A0A1H8S9C5_9EURY</name>
<feature type="compositionally biased region" description="Basic and acidic residues" evidence="1">
    <location>
        <begin position="54"/>
        <end position="66"/>
    </location>
</feature>
<evidence type="ECO:0000313" key="3">
    <source>
        <dbReference type="Proteomes" id="UP000198775"/>
    </source>
</evidence>
<dbReference type="EMBL" id="FOCX01000018">
    <property type="protein sequence ID" value="SEO74888.1"/>
    <property type="molecule type" value="Genomic_DNA"/>
</dbReference>
<feature type="region of interest" description="Disordered" evidence="1">
    <location>
        <begin position="43"/>
        <end position="66"/>
    </location>
</feature>
<feature type="region of interest" description="Disordered" evidence="1">
    <location>
        <begin position="73"/>
        <end position="92"/>
    </location>
</feature>
<keyword evidence="3" id="KW-1185">Reference proteome</keyword>
<evidence type="ECO:0000313" key="2">
    <source>
        <dbReference type="EMBL" id="SEO74888.1"/>
    </source>
</evidence>